<protein>
    <submittedName>
        <fullName evidence="1">Uncharacterized protein</fullName>
    </submittedName>
</protein>
<proteinExistence type="predicted"/>
<organism evidence="1">
    <name type="scientific">marine metagenome</name>
    <dbReference type="NCBI Taxonomy" id="408172"/>
    <lineage>
        <taxon>unclassified sequences</taxon>
        <taxon>metagenomes</taxon>
        <taxon>ecological metagenomes</taxon>
    </lineage>
</organism>
<dbReference type="EMBL" id="UINC01003718">
    <property type="protein sequence ID" value="SVA08694.1"/>
    <property type="molecule type" value="Genomic_DNA"/>
</dbReference>
<accession>A0A381SZ68</accession>
<reference evidence="1" key="1">
    <citation type="submission" date="2018-05" db="EMBL/GenBank/DDBJ databases">
        <authorList>
            <person name="Lanie J.A."/>
            <person name="Ng W.-L."/>
            <person name="Kazmierczak K.M."/>
            <person name="Andrzejewski T.M."/>
            <person name="Davidsen T.M."/>
            <person name="Wayne K.J."/>
            <person name="Tettelin H."/>
            <person name="Glass J.I."/>
            <person name="Rusch D."/>
            <person name="Podicherti R."/>
            <person name="Tsui H.-C.T."/>
            <person name="Winkler M.E."/>
        </authorList>
    </citation>
    <scope>NUCLEOTIDE SEQUENCE</scope>
</reference>
<gene>
    <name evidence="1" type="ORF">METZ01_LOCUS61548</name>
</gene>
<evidence type="ECO:0000313" key="1">
    <source>
        <dbReference type="EMBL" id="SVA08694.1"/>
    </source>
</evidence>
<dbReference type="AlphaFoldDB" id="A0A381SZ68"/>
<sequence length="36" mass="4315">MENLEADLAAHLHYRDLQIIIDSKEEECQHKIMDVY</sequence>
<name>A0A381SZ68_9ZZZZ</name>